<feature type="transmembrane region" description="Helical" evidence="2">
    <location>
        <begin position="248"/>
        <end position="273"/>
    </location>
</feature>
<protein>
    <submittedName>
        <fullName evidence="3">Uncharacterized protein</fullName>
    </submittedName>
</protein>
<reference evidence="3" key="1">
    <citation type="submission" date="2021-01" db="EMBL/GenBank/DDBJ databases">
        <authorList>
            <person name="Corre E."/>
            <person name="Pelletier E."/>
            <person name="Niang G."/>
            <person name="Scheremetjew M."/>
            <person name="Finn R."/>
            <person name="Kale V."/>
            <person name="Holt S."/>
            <person name="Cochrane G."/>
            <person name="Meng A."/>
            <person name="Brown T."/>
            <person name="Cohen L."/>
        </authorList>
    </citation>
    <scope>NUCLEOTIDE SEQUENCE</scope>
    <source>
        <strain evidence="3">WS</strain>
    </source>
</reference>
<sequence length="357" mass="39044">MLEPTGDTRSVGGKCCQDHFRRPSVTHIIILFAQLWMKNPQPAPNNGQYGGANPYGAHQSEATDFQPSQTNTPKQSDFSNIHYVSGNGAMLGSGGSGSHGSPYVALETEEDHLEMLDRKGPPLEFWQKLLMQLLPCATGFPYPTKESVMRWKRWNVVQFCVLALSLIVLAITFVGVIAMFILEVIVKGFIVSDVPFEFFSSGINARGVIAMGINARGFIAIGVFACGFFSVGTCSIGVVSLGAASLGIWFALGCGAASCGYSLGIVALGTYVQNAILGVGLWEAENVMIGSRVLSPLFEWYSFFPVARAFYRSQKARREEIIQKKRESGKSLENLPLPKAHNNIVFLFKGLRVQRRM</sequence>
<evidence type="ECO:0000256" key="2">
    <source>
        <dbReference type="SAM" id="Phobius"/>
    </source>
</evidence>
<organism evidence="3">
    <name type="scientific">Percolomonas cosmopolitus</name>
    <dbReference type="NCBI Taxonomy" id="63605"/>
    <lineage>
        <taxon>Eukaryota</taxon>
        <taxon>Discoba</taxon>
        <taxon>Heterolobosea</taxon>
        <taxon>Tetramitia</taxon>
        <taxon>Eutetramitia</taxon>
        <taxon>Percolomonadidae</taxon>
        <taxon>Percolomonas</taxon>
    </lineage>
</organism>
<accession>A0A7S1KRC7</accession>
<evidence type="ECO:0000256" key="1">
    <source>
        <dbReference type="SAM" id="MobiDB-lite"/>
    </source>
</evidence>
<feature type="transmembrane region" description="Helical" evidence="2">
    <location>
        <begin position="159"/>
        <end position="182"/>
    </location>
</feature>
<name>A0A7S1KRC7_9EUKA</name>
<gene>
    <name evidence="3" type="ORF">PCOS0759_LOCUS6323</name>
</gene>
<keyword evidence="2" id="KW-0812">Transmembrane</keyword>
<feature type="transmembrane region" description="Helical" evidence="2">
    <location>
        <begin position="218"/>
        <end position="241"/>
    </location>
</feature>
<proteinExistence type="predicted"/>
<dbReference type="AlphaFoldDB" id="A0A7S1KRC7"/>
<keyword evidence="2" id="KW-0472">Membrane</keyword>
<feature type="region of interest" description="Disordered" evidence="1">
    <location>
        <begin position="43"/>
        <end position="77"/>
    </location>
</feature>
<evidence type="ECO:0000313" key="3">
    <source>
        <dbReference type="EMBL" id="CAD9083081.1"/>
    </source>
</evidence>
<dbReference type="EMBL" id="HBGD01007593">
    <property type="protein sequence ID" value="CAD9083081.1"/>
    <property type="molecule type" value="Transcribed_RNA"/>
</dbReference>
<keyword evidence="2" id="KW-1133">Transmembrane helix</keyword>
<feature type="transmembrane region" description="Helical" evidence="2">
    <location>
        <begin position="293"/>
        <end position="311"/>
    </location>
</feature>
<feature type="compositionally biased region" description="Polar residues" evidence="1">
    <location>
        <begin position="60"/>
        <end position="77"/>
    </location>
</feature>